<dbReference type="AlphaFoldDB" id="A0AAD5WL83"/>
<comment type="caution">
    <text evidence="1">The sequence shown here is derived from an EMBL/GenBank/DDBJ whole genome shotgun (WGS) entry which is preliminary data.</text>
</comment>
<organism evidence="1 2">
    <name type="scientific">Parelaphostrongylus tenuis</name>
    <name type="common">Meningeal worm</name>
    <dbReference type="NCBI Taxonomy" id="148309"/>
    <lineage>
        <taxon>Eukaryota</taxon>
        <taxon>Metazoa</taxon>
        <taxon>Ecdysozoa</taxon>
        <taxon>Nematoda</taxon>
        <taxon>Chromadorea</taxon>
        <taxon>Rhabditida</taxon>
        <taxon>Rhabditina</taxon>
        <taxon>Rhabditomorpha</taxon>
        <taxon>Strongyloidea</taxon>
        <taxon>Metastrongylidae</taxon>
        <taxon>Parelaphostrongylus</taxon>
    </lineage>
</organism>
<reference evidence="1" key="1">
    <citation type="submission" date="2021-06" db="EMBL/GenBank/DDBJ databases">
        <title>Parelaphostrongylus tenuis whole genome reference sequence.</title>
        <authorList>
            <person name="Garwood T.J."/>
            <person name="Larsen P.A."/>
            <person name="Fountain-Jones N.M."/>
            <person name="Garbe J.R."/>
            <person name="Macchietto M.G."/>
            <person name="Kania S.A."/>
            <person name="Gerhold R.W."/>
            <person name="Richards J.E."/>
            <person name="Wolf T.M."/>
        </authorList>
    </citation>
    <scope>NUCLEOTIDE SEQUENCE</scope>
    <source>
        <strain evidence="1">MNPRO001-30</strain>
        <tissue evidence="1">Meninges</tissue>
    </source>
</reference>
<sequence>MGPGLSPEQPISKETLCDICSLQELLDRFRYKIRLESSNWHEQHSVLVMPTPPFPRTFFMQYDRANKVDISLTFLEGNSQHP</sequence>
<accession>A0AAD5WL83</accession>
<name>A0AAD5WL83_PARTN</name>
<protein>
    <submittedName>
        <fullName evidence="1">Uncharacterized protein</fullName>
    </submittedName>
</protein>
<proteinExistence type="predicted"/>
<gene>
    <name evidence="1" type="ORF">KIN20_035847</name>
</gene>
<keyword evidence="2" id="KW-1185">Reference proteome</keyword>
<dbReference type="EMBL" id="JAHQIW010007289">
    <property type="protein sequence ID" value="KAJ1373448.1"/>
    <property type="molecule type" value="Genomic_DNA"/>
</dbReference>
<evidence type="ECO:0000313" key="1">
    <source>
        <dbReference type="EMBL" id="KAJ1373448.1"/>
    </source>
</evidence>
<dbReference type="Proteomes" id="UP001196413">
    <property type="component" value="Unassembled WGS sequence"/>
</dbReference>
<evidence type="ECO:0000313" key="2">
    <source>
        <dbReference type="Proteomes" id="UP001196413"/>
    </source>
</evidence>